<gene>
    <name evidence="7" type="ORF">Q3O60_07060</name>
</gene>
<dbReference type="PANTHER" id="PTHR10543:SF89">
    <property type="entry name" value="CAROTENOID 9,10(9',10')-CLEAVAGE DIOXYGENASE 1"/>
    <property type="match status" value="1"/>
</dbReference>
<keyword evidence="6" id="KW-0732">Signal</keyword>
<evidence type="ECO:0000256" key="5">
    <source>
        <dbReference type="ARBA" id="ARBA00023004"/>
    </source>
</evidence>
<evidence type="ECO:0000256" key="6">
    <source>
        <dbReference type="SAM" id="SignalP"/>
    </source>
</evidence>
<proteinExistence type="inferred from homology"/>
<evidence type="ECO:0000256" key="1">
    <source>
        <dbReference type="ARBA" id="ARBA00001954"/>
    </source>
</evidence>
<keyword evidence="8" id="KW-1185">Reference proteome</keyword>
<protein>
    <submittedName>
        <fullName evidence="7">Carotenoid oxygenase family protein</fullName>
    </submittedName>
</protein>
<evidence type="ECO:0000256" key="3">
    <source>
        <dbReference type="ARBA" id="ARBA00022723"/>
    </source>
</evidence>
<organism evidence="7 8">
    <name type="scientific">Alkalimonas collagenimarina</name>
    <dbReference type="NCBI Taxonomy" id="400390"/>
    <lineage>
        <taxon>Bacteria</taxon>
        <taxon>Pseudomonadati</taxon>
        <taxon>Pseudomonadota</taxon>
        <taxon>Gammaproteobacteria</taxon>
        <taxon>Alkalimonas</taxon>
    </lineage>
</organism>
<evidence type="ECO:0000256" key="2">
    <source>
        <dbReference type="ARBA" id="ARBA00006787"/>
    </source>
</evidence>
<dbReference type="Pfam" id="PF03055">
    <property type="entry name" value="RPE65"/>
    <property type="match status" value="1"/>
</dbReference>
<dbReference type="PANTHER" id="PTHR10543">
    <property type="entry name" value="BETA-CAROTENE DIOXYGENASE"/>
    <property type="match status" value="1"/>
</dbReference>
<keyword evidence="4" id="KW-0560">Oxidoreductase</keyword>
<evidence type="ECO:0000256" key="4">
    <source>
        <dbReference type="ARBA" id="ARBA00023002"/>
    </source>
</evidence>
<keyword evidence="5" id="KW-0408">Iron</keyword>
<accession>A0ABT9GY01</accession>
<name>A0ABT9GY01_9GAMM</name>
<keyword evidence="3" id="KW-0479">Metal-binding</keyword>
<comment type="similarity">
    <text evidence="2">Belongs to the carotenoid oxygenase family.</text>
</comment>
<evidence type="ECO:0000313" key="7">
    <source>
        <dbReference type="EMBL" id="MDP4535941.1"/>
    </source>
</evidence>
<feature type="chain" id="PRO_5045251837" evidence="6">
    <location>
        <begin position="26"/>
        <end position="490"/>
    </location>
</feature>
<dbReference type="Proteomes" id="UP001231616">
    <property type="component" value="Unassembled WGS sequence"/>
</dbReference>
<reference evidence="7 8" key="1">
    <citation type="submission" date="2023-08" db="EMBL/GenBank/DDBJ databases">
        <authorList>
            <person name="Joshi A."/>
            <person name="Thite S."/>
        </authorList>
    </citation>
    <scope>NUCLEOTIDE SEQUENCE [LARGE SCALE GENOMIC DNA]</scope>
    <source>
        <strain evidence="7 8">AC40</strain>
    </source>
</reference>
<sequence length="490" mass="54556">MERRSFIQILAMLGASAAIPRNAFAFETKQPDAPWLSAYQGVQHDLPVLSLHTEGSWPTELTGTLYRNGPAMMQRAGERYHHWFDGDGMIQKFRINPDEITHQGRFVRTEKFVTEEAAGRFLYPVAGTYRANSLPVANNDSINVANTNIFPIADKLLALWEGGSATEIIPDTLDTGRLISWGEGMQHLPFSAHPIRDQDGSVWNMGSVVYVSPAKVVLYHLSATGKLNKMKLLELDFGGYMHDFAITDEYVVILNSSCVYGEGRTFTDSFSWQPQRASQLIVLSKHDFSVVAQYDIEPSFVFHFAGAYQRGQELVVNLSRYKNADIMLSAMKELLATGYANDCEDATLSQLVVNMQTGKSTLHDTGMALEFPAWDRRQPLAQASTYGVGTSGRSAKLLNDAVVGFNFQQQQQQHYHYGPGYLVEEPQFIAKANSKPGQGWLLHTLFDYQRRRSGLAVLDAQQLSKGPVAMAWTDRAIPLGFHGCFVPAKG</sequence>
<dbReference type="RefSeq" id="WP_305893208.1">
    <property type="nucleotide sequence ID" value="NZ_JAUZVZ010000008.1"/>
</dbReference>
<comment type="cofactor">
    <cofactor evidence="1">
        <name>Fe(2+)</name>
        <dbReference type="ChEBI" id="CHEBI:29033"/>
    </cofactor>
</comment>
<comment type="caution">
    <text evidence="7">The sequence shown here is derived from an EMBL/GenBank/DDBJ whole genome shotgun (WGS) entry which is preliminary data.</text>
</comment>
<feature type="signal peptide" evidence="6">
    <location>
        <begin position="1"/>
        <end position="25"/>
    </location>
</feature>
<dbReference type="InterPro" id="IPR004294">
    <property type="entry name" value="Carotenoid_Oase"/>
</dbReference>
<evidence type="ECO:0000313" key="8">
    <source>
        <dbReference type="Proteomes" id="UP001231616"/>
    </source>
</evidence>
<dbReference type="EMBL" id="JAUZVZ010000008">
    <property type="protein sequence ID" value="MDP4535941.1"/>
    <property type="molecule type" value="Genomic_DNA"/>
</dbReference>